<name>A0A328PJY8_9EURY</name>
<comment type="caution">
    <text evidence="4">The sequence shown here is derived from an EMBL/GenBank/DDBJ whole genome shotgun (WGS) entry which is preliminary data.</text>
</comment>
<proteinExistence type="predicted"/>
<evidence type="ECO:0000259" key="3">
    <source>
        <dbReference type="Pfam" id="PF03413"/>
    </source>
</evidence>
<feature type="region of interest" description="Disordered" evidence="1">
    <location>
        <begin position="34"/>
        <end position="99"/>
    </location>
</feature>
<accession>A0A328PJY8</accession>
<dbReference type="Proteomes" id="UP000249782">
    <property type="component" value="Unassembled WGS sequence"/>
</dbReference>
<dbReference type="EMBL" id="QLOE01000002">
    <property type="protein sequence ID" value="RAO79654.1"/>
    <property type="molecule type" value="Genomic_DNA"/>
</dbReference>
<keyword evidence="2" id="KW-1133">Transmembrane helix</keyword>
<dbReference type="InterPro" id="IPR025711">
    <property type="entry name" value="PepSY"/>
</dbReference>
<dbReference type="OrthoDB" id="71533at2157"/>
<evidence type="ECO:0000256" key="2">
    <source>
        <dbReference type="SAM" id="Phobius"/>
    </source>
</evidence>
<keyword evidence="2" id="KW-0812">Transmembrane</keyword>
<keyword evidence="2" id="KW-0472">Membrane</keyword>
<dbReference type="RefSeq" id="WP_112093484.1">
    <property type="nucleotide sequence ID" value="NZ_QLOE01000002.1"/>
</dbReference>
<dbReference type="AlphaFoldDB" id="A0A328PJY8"/>
<feature type="domain" description="PepSY" evidence="3">
    <location>
        <begin position="96"/>
        <end position="154"/>
    </location>
</feature>
<feature type="compositionally biased region" description="Polar residues" evidence="1">
    <location>
        <begin position="34"/>
        <end position="46"/>
    </location>
</feature>
<feature type="compositionally biased region" description="Gly residues" evidence="1">
    <location>
        <begin position="47"/>
        <end position="95"/>
    </location>
</feature>
<evidence type="ECO:0000313" key="4">
    <source>
        <dbReference type="EMBL" id="RAO79654.1"/>
    </source>
</evidence>
<gene>
    <name evidence="4" type="ORF">DPC56_02505</name>
</gene>
<keyword evidence="5" id="KW-1185">Reference proteome</keyword>
<sequence>MIDSKIIISVTIVLIIGAIAAGYQISNNPKILWQPTTPDSTTPHSQGTGGGSGGAGGGAGGSVGPTGAGDGSGGSAGGSGSSSNGIGIGGNGGYPVGPSEAQSIAQKYIKEEGAKAGTPRLVTIGGEPVYVVPIEKNGKIVGEIHIDPITGKNIGGGGGAPP</sequence>
<evidence type="ECO:0000256" key="1">
    <source>
        <dbReference type="SAM" id="MobiDB-lite"/>
    </source>
</evidence>
<protein>
    <submittedName>
        <fullName evidence="4">Peptidase propeptide domain-containing protein</fullName>
    </submittedName>
</protein>
<reference evidence="4 5" key="1">
    <citation type="submission" date="2018-06" db="EMBL/GenBank/DDBJ databases">
        <title>Draft genome sequence of hyperthermophilic methanogen Methanothermobacter tenebrarum sp. MCM-B 1447.</title>
        <authorList>
            <person name="Pore S.D."/>
            <person name="Dagar S."/>
            <person name="Dhakephalkar P.K."/>
        </authorList>
    </citation>
    <scope>NUCLEOTIDE SEQUENCE [LARGE SCALE GENOMIC DNA]</scope>
    <source>
        <strain evidence="4 5">MCM B 1447</strain>
    </source>
</reference>
<organism evidence="4 5">
    <name type="scientific">Methanothermobacter tenebrarum</name>
    <dbReference type="NCBI Taxonomy" id="680118"/>
    <lineage>
        <taxon>Archaea</taxon>
        <taxon>Methanobacteriati</taxon>
        <taxon>Methanobacteriota</taxon>
        <taxon>Methanomada group</taxon>
        <taxon>Methanobacteria</taxon>
        <taxon>Methanobacteriales</taxon>
        <taxon>Methanobacteriaceae</taxon>
        <taxon>Methanothermobacter</taxon>
    </lineage>
</organism>
<evidence type="ECO:0000313" key="5">
    <source>
        <dbReference type="Proteomes" id="UP000249782"/>
    </source>
</evidence>
<feature type="transmembrane region" description="Helical" evidence="2">
    <location>
        <begin position="6"/>
        <end position="25"/>
    </location>
</feature>
<dbReference type="Pfam" id="PF03413">
    <property type="entry name" value="PepSY"/>
    <property type="match status" value="1"/>
</dbReference>